<protein>
    <submittedName>
        <fullName evidence="1">Uncharacterized protein</fullName>
    </submittedName>
</protein>
<dbReference type="EMBL" id="FTMN01000004">
    <property type="protein sequence ID" value="SIQ37282.1"/>
    <property type="molecule type" value="Genomic_DNA"/>
</dbReference>
<dbReference type="AlphaFoldDB" id="A0A1N6S8H2"/>
<organism evidence="1 2">
    <name type="scientific">Marinobacterium stanieri</name>
    <dbReference type="NCBI Taxonomy" id="49186"/>
    <lineage>
        <taxon>Bacteria</taxon>
        <taxon>Pseudomonadati</taxon>
        <taxon>Pseudomonadota</taxon>
        <taxon>Gammaproteobacteria</taxon>
        <taxon>Oceanospirillales</taxon>
        <taxon>Oceanospirillaceae</taxon>
        <taxon>Marinobacterium</taxon>
    </lineage>
</organism>
<sequence>MIIRVLPQLETRAEWLAFCRRESPYCMVDAPPCLVDFQTHFLQLTLFTDKDPVRYTLGSRRSIDPAWQLIKRCNWSLKAMLEGLETLDFGSNVRDNELLGVHTDLSARRSFPRDPHLNAPDCSHLLTPLPHFPAHWDEHTLQRLLISGQFRDWRLEQDTIELSPRSLLVELVEHPRIWSAQLTGPRLQVLYKHRALIASCIPDLSMSSEEPPKGLPRLL</sequence>
<keyword evidence="2" id="KW-1185">Reference proteome</keyword>
<proteinExistence type="predicted"/>
<evidence type="ECO:0000313" key="2">
    <source>
        <dbReference type="Proteomes" id="UP000186895"/>
    </source>
</evidence>
<gene>
    <name evidence="1" type="ORF">SAMN05421647_10490</name>
</gene>
<reference evidence="1 2" key="1">
    <citation type="submission" date="2017-01" db="EMBL/GenBank/DDBJ databases">
        <authorList>
            <person name="Mah S.A."/>
            <person name="Swanson W.J."/>
            <person name="Moy G.W."/>
            <person name="Vacquier V.D."/>
        </authorList>
    </citation>
    <scope>NUCLEOTIDE SEQUENCE [LARGE SCALE GENOMIC DNA]</scope>
    <source>
        <strain evidence="1 2">DSM 7027</strain>
    </source>
</reference>
<dbReference type="STRING" id="49186.SAMN05421647_10490"/>
<dbReference type="Proteomes" id="UP000186895">
    <property type="component" value="Unassembled WGS sequence"/>
</dbReference>
<name>A0A1N6S8H2_9GAMM</name>
<dbReference type="eggNOG" id="ENOG50317JX">
    <property type="taxonomic scope" value="Bacteria"/>
</dbReference>
<dbReference type="RefSeq" id="WP_010323870.1">
    <property type="nucleotide sequence ID" value="NZ_FTMN01000004.1"/>
</dbReference>
<accession>A0A1N6S8H2</accession>
<evidence type="ECO:0000313" key="1">
    <source>
        <dbReference type="EMBL" id="SIQ37282.1"/>
    </source>
</evidence>